<keyword evidence="2" id="KW-1185">Reference proteome</keyword>
<dbReference type="STRING" id="360412.LARV_01284"/>
<name>A0A0S7BIS0_9CHLR</name>
<evidence type="ECO:0000313" key="1">
    <source>
        <dbReference type="EMBL" id="GAP13530.1"/>
    </source>
</evidence>
<organism evidence="1">
    <name type="scientific">Longilinea arvoryzae</name>
    <dbReference type="NCBI Taxonomy" id="360412"/>
    <lineage>
        <taxon>Bacteria</taxon>
        <taxon>Bacillati</taxon>
        <taxon>Chloroflexota</taxon>
        <taxon>Anaerolineae</taxon>
        <taxon>Anaerolineales</taxon>
        <taxon>Anaerolineaceae</taxon>
        <taxon>Longilinea</taxon>
    </lineage>
</organism>
<dbReference type="AlphaFoldDB" id="A0A0S7BIS0"/>
<protein>
    <submittedName>
        <fullName evidence="1">Uncharacterized protein</fullName>
    </submittedName>
</protein>
<evidence type="ECO:0000313" key="2">
    <source>
        <dbReference type="Proteomes" id="UP000055060"/>
    </source>
</evidence>
<dbReference type="EMBL" id="DF967972">
    <property type="protein sequence ID" value="GAP13530.1"/>
    <property type="molecule type" value="Genomic_DNA"/>
</dbReference>
<proteinExistence type="predicted"/>
<dbReference type="Proteomes" id="UP000055060">
    <property type="component" value="Unassembled WGS sequence"/>
</dbReference>
<gene>
    <name evidence="1" type="ORF">LARV_01284</name>
</gene>
<accession>A0A0S7BIS0</accession>
<sequence>MLGALEGSFYDCSGLIFKNRPHILITHPGLVQL</sequence>
<reference evidence="1" key="1">
    <citation type="submission" date="2015-07" db="EMBL/GenBank/DDBJ databases">
        <title>Draft Genome Sequences of Anaerolinea thermolimosa IMO-1, Bellilinea caldifistulae GOMI-1, Leptolinea tardivitalis YMTK-2, Levilinea saccharolytica KIBI-1,Longilinea arvoryzae KOME-1, Previously Described as Members of the Anaerolineaceae (Chloroflexi).</title>
        <authorList>
            <person name="Sekiguchi Y."/>
            <person name="Ohashi A."/>
            <person name="Matsuura N."/>
            <person name="Tourlousse M.D."/>
        </authorList>
    </citation>
    <scope>NUCLEOTIDE SEQUENCE [LARGE SCALE GENOMIC DNA]</scope>
    <source>
        <strain evidence="1">KOME-1</strain>
    </source>
</reference>